<reference evidence="2" key="1">
    <citation type="submission" date="2021-10" db="EMBL/GenBank/DDBJ databases">
        <title>Collection of gut derived symbiotic bacterial strains cultured from healthy donors.</title>
        <authorList>
            <person name="Lin H."/>
            <person name="Littmann E."/>
            <person name="Claire K."/>
            <person name="Pamer E."/>
        </authorList>
    </citation>
    <scope>NUCLEOTIDE SEQUENCE</scope>
    <source>
        <strain evidence="2">MSK.23.105</strain>
    </source>
</reference>
<organism evidence="2 3">
    <name type="scientific">Bifidobacterium breve</name>
    <dbReference type="NCBI Taxonomy" id="1685"/>
    <lineage>
        <taxon>Bacteria</taxon>
        <taxon>Bacillati</taxon>
        <taxon>Actinomycetota</taxon>
        <taxon>Actinomycetes</taxon>
        <taxon>Bifidobacteriales</taxon>
        <taxon>Bifidobacteriaceae</taxon>
        <taxon>Bifidobacterium</taxon>
    </lineage>
</organism>
<feature type="region of interest" description="Disordered" evidence="1">
    <location>
        <begin position="1"/>
        <end position="24"/>
    </location>
</feature>
<protein>
    <recommendedName>
        <fullName evidence="4">Transposase</fullName>
    </recommendedName>
</protein>
<dbReference type="EMBL" id="JAJBPF010000031">
    <property type="protein sequence ID" value="MCB5645628.1"/>
    <property type="molecule type" value="Genomic_DNA"/>
</dbReference>
<feature type="compositionally biased region" description="Basic and acidic residues" evidence="1">
    <location>
        <begin position="7"/>
        <end position="21"/>
    </location>
</feature>
<evidence type="ECO:0000256" key="1">
    <source>
        <dbReference type="SAM" id="MobiDB-lite"/>
    </source>
</evidence>
<dbReference type="AlphaFoldDB" id="A0AAW4TXB1"/>
<accession>A0AAW4TXB1</accession>
<proteinExistence type="predicted"/>
<sequence length="55" mass="5967">MSFVASEHWKPTRKGTIEHDGPAPGTMTAVQLPTNGINVYENGFGIRTGWAGRSH</sequence>
<evidence type="ECO:0000313" key="2">
    <source>
        <dbReference type="EMBL" id="MCB5645628.1"/>
    </source>
</evidence>
<gene>
    <name evidence="2" type="ORF">LIP63_09700</name>
</gene>
<evidence type="ECO:0000313" key="3">
    <source>
        <dbReference type="Proteomes" id="UP001198148"/>
    </source>
</evidence>
<evidence type="ECO:0008006" key="4">
    <source>
        <dbReference type="Google" id="ProtNLM"/>
    </source>
</evidence>
<dbReference type="RefSeq" id="WP_164463561.1">
    <property type="nucleotide sequence ID" value="NZ_CP034192.1"/>
</dbReference>
<comment type="caution">
    <text evidence="2">The sequence shown here is derived from an EMBL/GenBank/DDBJ whole genome shotgun (WGS) entry which is preliminary data.</text>
</comment>
<dbReference type="Proteomes" id="UP001198148">
    <property type="component" value="Unassembled WGS sequence"/>
</dbReference>
<name>A0AAW4TXB1_BIFBR</name>